<protein>
    <recommendedName>
        <fullName evidence="4">UL36 very large tegument protein</fullName>
    </recommendedName>
</protein>
<evidence type="ECO:0000256" key="1">
    <source>
        <dbReference type="SAM" id="MobiDB-lite"/>
    </source>
</evidence>
<gene>
    <name evidence="2" type="ORF">ACFU0X_28435</name>
</gene>
<sequence>MAAEQLPDGIREFTDHLRDLLARLDRYAGWCLVFWQRDPDGMRACLEGREPPPWDVVESLLQDLAAAHGVAAAEAELPRSRSLHAGATAAFDARPGARQALSDRLDVMLREQRYAADRRADLTRRLAAAASREEAESLGNDLAWAEDDHRRATARCAELTARTAALDERTHGAGHAHAQGRWTARPDVPGAHAAPERRGDGPSPAHRHAGTGPHPAPDGRGAAQSPDAPQPGPARQGHVPSPTPDDRGAAQTPGVPQAGPALQGRVPVSVPEHRQGDGGRTPARNGRGAAQSPGVPQAGPAFQGRVPVSVPEHRQGDGGRTPASDGRGVVRAPGVPQAGPARQGLGPAPDHWPAGGGPHPVRDGRGPAQAPGALQAGPGLASAPDVPGPRWPDSAPDGAGLHRPASASAVPGPHRPAPGQNEAAHLHGRSPEPSYRHPVSETPDATGRTPLTDTQPLPPHTHLQPPDPIPSELRAAQQHVPPPAPAEGTRPAPPRKRRRGGARFAGVEDDGAVPVVAPPVAVPELPVASAVARGARFAGAAVEAGTDGPPPEERIGAEDRDEVGHLVRTLTRLRREGRSGDAHVLLNEAAYWPAVRLPLLAAEMERAGLGADWATLLWETAATLPAERLVAAADALTAGGRAEDGEQILRQGVVRPADEIGHAALTLADGTRHRELRALLDACVRTRTPQDAARTAAPDPGRLVPLLLTAAKAVSEERHWDVLHALRVAGLAA</sequence>
<organism evidence="2 3">
    <name type="scientific">Streptomyces cellulosae</name>
    <dbReference type="NCBI Taxonomy" id="1968"/>
    <lineage>
        <taxon>Bacteria</taxon>
        <taxon>Bacillati</taxon>
        <taxon>Actinomycetota</taxon>
        <taxon>Actinomycetes</taxon>
        <taxon>Kitasatosporales</taxon>
        <taxon>Streptomycetaceae</taxon>
        <taxon>Streptomyces</taxon>
    </lineage>
</organism>
<name>A0ABW6JNF9_STRCE</name>
<dbReference type="EMBL" id="JBHVBU010000116">
    <property type="protein sequence ID" value="MFE7966928.1"/>
    <property type="molecule type" value="Genomic_DNA"/>
</dbReference>
<evidence type="ECO:0000313" key="2">
    <source>
        <dbReference type="EMBL" id="MFE7966928.1"/>
    </source>
</evidence>
<feature type="region of interest" description="Disordered" evidence="1">
    <location>
        <begin position="167"/>
        <end position="506"/>
    </location>
</feature>
<comment type="caution">
    <text evidence="2">The sequence shown here is derived from an EMBL/GenBank/DDBJ whole genome shotgun (WGS) entry which is preliminary data.</text>
</comment>
<dbReference type="RefSeq" id="WP_381728263.1">
    <property type="nucleotide sequence ID" value="NZ_JBHVBU010000116.1"/>
</dbReference>
<evidence type="ECO:0000313" key="3">
    <source>
        <dbReference type="Proteomes" id="UP001600650"/>
    </source>
</evidence>
<feature type="compositionally biased region" description="Low complexity" evidence="1">
    <location>
        <begin position="366"/>
        <end position="384"/>
    </location>
</feature>
<proteinExistence type="predicted"/>
<reference evidence="2 3" key="1">
    <citation type="submission" date="2024-09" db="EMBL/GenBank/DDBJ databases">
        <title>The Natural Products Discovery Center: Release of the First 8490 Sequenced Strains for Exploring Actinobacteria Biosynthetic Diversity.</title>
        <authorList>
            <person name="Kalkreuter E."/>
            <person name="Kautsar S.A."/>
            <person name="Yang D."/>
            <person name="Bader C.D."/>
            <person name="Teijaro C.N."/>
            <person name="Fluegel L."/>
            <person name="Davis C.M."/>
            <person name="Simpson J.R."/>
            <person name="Lauterbach L."/>
            <person name="Steele A.D."/>
            <person name="Gui C."/>
            <person name="Meng S."/>
            <person name="Li G."/>
            <person name="Viehrig K."/>
            <person name="Ye F."/>
            <person name="Su P."/>
            <person name="Kiefer A.F."/>
            <person name="Nichols A."/>
            <person name="Cepeda A.J."/>
            <person name="Yan W."/>
            <person name="Fan B."/>
            <person name="Jiang Y."/>
            <person name="Adhikari A."/>
            <person name="Zheng C.-J."/>
            <person name="Schuster L."/>
            <person name="Cowan T.M."/>
            <person name="Smanski M.J."/>
            <person name="Chevrette M.G."/>
            <person name="De Carvalho L.P.S."/>
            <person name="Shen B."/>
        </authorList>
    </citation>
    <scope>NUCLEOTIDE SEQUENCE [LARGE SCALE GENOMIC DNA]</scope>
    <source>
        <strain evidence="2 3">NPDC057399</strain>
    </source>
</reference>
<evidence type="ECO:0008006" key="4">
    <source>
        <dbReference type="Google" id="ProtNLM"/>
    </source>
</evidence>
<keyword evidence="3" id="KW-1185">Reference proteome</keyword>
<accession>A0ABW6JNF9</accession>
<dbReference type="Proteomes" id="UP001600650">
    <property type="component" value="Unassembled WGS sequence"/>
</dbReference>